<organism evidence="2 3">
    <name type="scientific">Shewanella fodinae</name>
    <dbReference type="NCBI Taxonomy" id="552357"/>
    <lineage>
        <taxon>Bacteria</taxon>
        <taxon>Pseudomonadati</taxon>
        <taxon>Pseudomonadota</taxon>
        <taxon>Gammaproteobacteria</taxon>
        <taxon>Alteromonadales</taxon>
        <taxon>Shewanellaceae</taxon>
        <taxon>Shewanella</taxon>
    </lineage>
</organism>
<evidence type="ECO:0000313" key="3">
    <source>
        <dbReference type="Proteomes" id="UP000294832"/>
    </source>
</evidence>
<dbReference type="Proteomes" id="UP000294832">
    <property type="component" value="Unassembled WGS sequence"/>
</dbReference>
<dbReference type="InterPro" id="IPR021307">
    <property type="entry name" value="DUF2884"/>
</dbReference>
<feature type="chain" id="PRO_5020892461" evidence="1">
    <location>
        <begin position="24"/>
        <end position="263"/>
    </location>
</feature>
<protein>
    <submittedName>
        <fullName evidence="2">DUF2884 family protein</fullName>
    </submittedName>
</protein>
<keyword evidence="3" id="KW-1185">Reference proteome</keyword>
<comment type="caution">
    <text evidence="2">The sequence shown here is derived from an EMBL/GenBank/DDBJ whole genome shotgun (WGS) entry which is preliminary data.</text>
</comment>
<proteinExistence type="predicted"/>
<dbReference type="Pfam" id="PF11101">
    <property type="entry name" value="DUF2884"/>
    <property type="match status" value="1"/>
</dbReference>
<reference evidence="2 3" key="1">
    <citation type="submission" date="2019-03" db="EMBL/GenBank/DDBJ databases">
        <title>Freshwater and sediment microbial communities from various areas in North America, analyzing microbe dynamics in response to fracking.</title>
        <authorList>
            <person name="Lamendella R."/>
        </authorList>
    </citation>
    <scope>NUCLEOTIDE SEQUENCE [LARGE SCALE GENOMIC DNA]</scope>
    <source>
        <strain evidence="2 3">74A</strain>
    </source>
</reference>
<evidence type="ECO:0000313" key="2">
    <source>
        <dbReference type="EMBL" id="TCN82538.1"/>
    </source>
</evidence>
<keyword evidence="1" id="KW-0732">Signal</keyword>
<evidence type="ECO:0000256" key="1">
    <source>
        <dbReference type="SAM" id="SignalP"/>
    </source>
</evidence>
<accession>A0A4R2F861</accession>
<dbReference type="EMBL" id="SLWF01000018">
    <property type="protein sequence ID" value="TCN82538.1"/>
    <property type="molecule type" value="Genomic_DNA"/>
</dbReference>
<name>A0A4R2F861_9GAMM</name>
<dbReference type="RefSeq" id="WP_165900130.1">
    <property type="nucleotide sequence ID" value="NZ_BMXW01000005.1"/>
</dbReference>
<gene>
    <name evidence="2" type="ORF">EDC91_1186</name>
</gene>
<feature type="signal peptide" evidence="1">
    <location>
        <begin position="1"/>
        <end position="23"/>
    </location>
</feature>
<dbReference type="AlphaFoldDB" id="A0A4R2F861"/>
<sequence>MKTLLLGMTLGCALLAPASSAWALGLGGDNDACDVSLNYDVTLTPKKLVIGDQGQERYRVEMDRLYVDGKEVTLDAKQKKLLTEYQQGMAKQLPEVVALVDEAMDMANAAVSTALTPLLGDETGTKLNDMMTQLHERVGKVVYHKGDTYFIGATDDTIDKAFDEEFSRQMEDLVMQSMGSIMINIGKSMMNGEGDFSERMDAFGKRMDKLGEEIDQQMDERSKALDKRADALCDDFQQLMAVEDQLRQSVPALSAYPLVSGRP</sequence>